<sequence>MRLDSGILLVSFGYAIPQFTTLSSLHPFSIRGVSVLARPQILNSSMYDQLVKDGLQKLTKDHDYLSTLTKRDIRSRIPKELQNEVGKVKQPYHKMVLDCKMFLLKVHSQKEEFYAKEYNSSILNNVMDLIMLHDMQTAELDKMVFDEIYEEHVRNRSKQDSGNQVFRKALVQGGGPVGLYTAVKLFMAGLDVVLVNDRTDYSRNQILILPEAWSVQMMVLLGIQAKSIDILENSKYGKSYVNIGLLEFALRKRWADLQEHVVKLNKIKESVNKAKTTRIELPNPVFEIQNGTAFVEIEFPTKDRPHFAAVLVKSKKVKDTGKTSAAVENVDQHDDEDASGNDCCLISLVDSMKKFGEKSFSLKNSFLSAIYNAPFCPIENPEELECEPHRQLQTFDVLVCAGGANDHNCRDPYLGIAHQVTAPKIYSVVVFKKSSQYTKKLLTLENQKSFFLAENDSWLKRVLTRYNLFTMLDNPPQGFSWKKPYLANDETLLINVAGRDVVTIENHQTFYVTTETPTLILDVLEELDRLIQKDNVTTNAKEDDVKAFKLRFQRKWFAILATVALIKLSHKLDKAFDSGKFIYVNIDDKGNIGEHEDALLNFDMHPVNMNIFSLVQTEVSTPAKMYEVPIKHSGISRASRKATSTLRFIVFNTGDSLASSHYYSGKGVFYGRRASDSAANEILKYNQSFQNGKDNLKDRNTLLMTALNTDLKGVRTQIIDSGSQYVDPISKDQKNEISIKLLLELVNAEKAKCDQNNSKPLGEFDYRVESRKNTSSNANKFTVRMNNGDSFEGEIIKEPFLKIGNIKYETFIEAVLSKSTTVKA</sequence>
<dbReference type="EMBL" id="JAKKPZ010000272">
    <property type="protein sequence ID" value="KAI1697350.1"/>
    <property type="molecule type" value="Genomic_DNA"/>
</dbReference>
<evidence type="ECO:0000313" key="1">
    <source>
        <dbReference type="EMBL" id="KAI1697350.1"/>
    </source>
</evidence>
<dbReference type="Gene3D" id="3.50.50.60">
    <property type="entry name" value="FAD/NAD(P)-binding domain"/>
    <property type="match status" value="1"/>
</dbReference>
<name>A0AAD4QUT5_9BILA</name>
<comment type="caution">
    <text evidence="1">The sequence shown here is derived from an EMBL/GenBank/DDBJ whole genome shotgun (WGS) entry which is preliminary data.</text>
</comment>
<accession>A0AAD4QUT5</accession>
<organism evidence="1 2">
    <name type="scientific">Ditylenchus destructor</name>
    <dbReference type="NCBI Taxonomy" id="166010"/>
    <lineage>
        <taxon>Eukaryota</taxon>
        <taxon>Metazoa</taxon>
        <taxon>Ecdysozoa</taxon>
        <taxon>Nematoda</taxon>
        <taxon>Chromadorea</taxon>
        <taxon>Rhabditida</taxon>
        <taxon>Tylenchina</taxon>
        <taxon>Tylenchomorpha</taxon>
        <taxon>Sphaerularioidea</taxon>
        <taxon>Anguinidae</taxon>
        <taxon>Anguininae</taxon>
        <taxon>Ditylenchus</taxon>
    </lineage>
</organism>
<evidence type="ECO:0000313" key="2">
    <source>
        <dbReference type="Proteomes" id="UP001201812"/>
    </source>
</evidence>
<proteinExistence type="predicted"/>
<protein>
    <submittedName>
        <fullName evidence="1">Uncharacterized protein</fullName>
    </submittedName>
</protein>
<keyword evidence="2" id="KW-1185">Reference proteome</keyword>
<gene>
    <name evidence="1" type="ORF">DdX_18544</name>
</gene>
<dbReference type="InterPro" id="IPR036188">
    <property type="entry name" value="FAD/NAD-bd_sf"/>
</dbReference>
<dbReference type="AlphaFoldDB" id="A0AAD4QUT5"/>
<reference evidence="1" key="1">
    <citation type="submission" date="2022-01" db="EMBL/GenBank/DDBJ databases">
        <title>Genome Sequence Resource for Two Populations of Ditylenchus destructor, the Migratory Endoparasitic Phytonematode.</title>
        <authorList>
            <person name="Zhang H."/>
            <person name="Lin R."/>
            <person name="Xie B."/>
        </authorList>
    </citation>
    <scope>NUCLEOTIDE SEQUENCE</scope>
    <source>
        <strain evidence="1">BazhouSP</strain>
    </source>
</reference>
<dbReference type="Proteomes" id="UP001201812">
    <property type="component" value="Unassembled WGS sequence"/>
</dbReference>